<evidence type="ECO:0000259" key="3">
    <source>
        <dbReference type="PROSITE" id="PS50076"/>
    </source>
</evidence>
<feature type="domain" description="J" evidence="3">
    <location>
        <begin position="597"/>
        <end position="664"/>
    </location>
</feature>
<feature type="compositionally biased region" description="Basic and acidic residues" evidence="2">
    <location>
        <begin position="349"/>
        <end position="362"/>
    </location>
</feature>
<sequence>MRRKRMSGNGFYPSACTGKRTLRGCTKRGNLENVVVFDVDDDVIIIDDSDSFGQNFQGPSISRREREVPHHTVISIDDEDSDVDHPGVGVPGVSELDSDATSSKRSSRTSDISRNPLDFDVNQLHTVEKEKSPSKLSDCRKPYSEKVPSRNRYGLSPEPEEGLSESDYSDCEVLEGSSEELREKWERISSKQKNKCFNCRHGTEDQASTSAFHAGADMNVEQDRDSIYGEPVFSFSTDEKVEEDLFHGNYAYFNTRHPEDLRRRESSRPCPETDSLGSQRNVQTRFVTVDGNVQFGTDTCPKQGPADSQHEKPSGNSVNTHSEDQGPKDSCSSFNAMGGTKQNDCAEENLEKKDERTMEASFHHLSQSENDDDEEFDSYRSQVSGEANMPERTFPSGVHQVSVSTEEFLRDQLMQKSNLSDGINTCKDGDDKGDHMGKLSTNFNHNLSHDEPQEKPKLWEKISCLMKYQEPLLEPVSKTQSSEERTGDCSPTMQDNIINGREKQKETDEYRQAQEKEWASRQRQLQLQAEEAQRLKKRKKAEALRLLDMERRQKQRVEEMRKTQQKDEENMNLKEKLRAEIRKELDRLEMSCIDMASLLRGLGIQVGSSPSPISQEVHSAYKRALLRFHPDRASRNDIRQQVEAEEKFKLISRMKEKFLLTSCH</sequence>
<dbReference type="PROSITE" id="PS50076">
    <property type="entry name" value="DNAJ_2"/>
    <property type="match status" value="1"/>
</dbReference>
<keyword evidence="5" id="KW-1185">Reference proteome</keyword>
<feature type="compositionally biased region" description="Low complexity" evidence="2">
    <location>
        <begin position="86"/>
        <end position="114"/>
    </location>
</feature>
<protein>
    <recommendedName>
        <fullName evidence="3">J domain-containing protein</fullName>
    </recommendedName>
</protein>
<accession>A0AAN7LA79</accession>
<organism evidence="4 5">
    <name type="scientific">Trapa incisa</name>
    <dbReference type="NCBI Taxonomy" id="236973"/>
    <lineage>
        <taxon>Eukaryota</taxon>
        <taxon>Viridiplantae</taxon>
        <taxon>Streptophyta</taxon>
        <taxon>Embryophyta</taxon>
        <taxon>Tracheophyta</taxon>
        <taxon>Spermatophyta</taxon>
        <taxon>Magnoliopsida</taxon>
        <taxon>eudicotyledons</taxon>
        <taxon>Gunneridae</taxon>
        <taxon>Pentapetalae</taxon>
        <taxon>rosids</taxon>
        <taxon>malvids</taxon>
        <taxon>Myrtales</taxon>
        <taxon>Lythraceae</taxon>
        <taxon>Trapa</taxon>
    </lineage>
</organism>
<dbReference type="InterPro" id="IPR001623">
    <property type="entry name" value="DnaJ_domain"/>
</dbReference>
<comment type="caution">
    <text evidence="4">The sequence shown here is derived from an EMBL/GenBank/DDBJ whole genome shotgun (WGS) entry which is preliminary data.</text>
</comment>
<dbReference type="AlphaFoldDB" id="A0AAN7LA79"/>
<name>A0AAN7LA79_9MYRT</name>
<evidence type="ECO:0000313" key="5">
    <source>
        <dbReference type="Proteomes" id="UP001345219"/>
    </source>
</evidence>
<dbReference type="PANTHER" id="PTHR36335">
    <property type="entry name" value="CHAPERONE DNAJ-DOMAIN SUPERFAMILY PROTEIN"/>
    <property type="match status" value="1"/>
</dbReference>
<feature type="compositionally biased region" description="Basic and acidic residues" evidence="2">
    <location>
        <begin position="126"/>
        <end position="148"/>
    </location>
</feature>
<proteinExistence type="predicted"/>
<dbReference type="Proteomes" id="UP001345219">
    <property type="component" value="Chromosome 13"/>
</dbReference>
<feature type="compositionally biased region" description="Polar residues" evidence="2">
    <location>
        <begin position="330"/>
        <end position="343"/>
    </location>
</feature>
<dbReference type="Gene3D" id="1.10.287.110">
    <property type="entry name" value="DnaJ domain"/>
    <property type="match status" value="1"/>
</dbReference>
<reference evidence="4 5" key="1">
    <citation type="journal article" date="2023" name="Hortic Res">
        <title>Pangenome of water caltrop reveals structural variations and asymmetric subgenome divergence after allopolyploidization.</title>
        <authorList>
            <person name="Zhang X."/>
            <person name="Chen Y."/>
            <person name="Wang L."/>
            <person name="Yuan Y."/>
            <person name="Fang M."/>
            <person name="Shi L."/>
            <person name="Lu R."/>
            <person name="Comes H.P."/>
            <person name="Ma Y."/>
            <person name="Chen Y."/>
            <person name="Huang G."/>
            <person name="Zhou Y."/>
            <person name="Zheng Z."/>
            <person name="Qiu Y."/>
        </authorList>
    </citation>
    <scope>NUCLEOTIDE SEQUENCE [LARGE SCALE GENOMIC DNA]</scope>
    <source>
        <tissue evidence="4">Roots</tissue>
    </source>
</reference>
<dbReference type="PANTHER" id="PTHR36335:SF1">
    <property type="entry name" value="CHAPERONE DNAJ-DOMAIN SUPERFAMILY PROTEIN"/>
    <property type="match status" value="1"/>
</dbReference>
<gene>
    <name evidence="4" type="ORF">SAY87_016970</name>
</gene>
<dbReference type="CDD" id="cd06257">
    <property type="entry name" value="DnaJ"/>
    <property type="match status" value="1"/>
</dbReference>
<feature type="region of interest" description="Disordered" evidence="2">
    <location>
        <begin position="73"/>
        <end position="171"/>
    </location>
</feature>
<feature type="compositionally biased region" description="Acidic residues" evidence="2">
    <location>
        <begin position="158"/>
        <end position="171"/>
    </location>
</feature>
<evidence type="ECO:0000256" key="2">
    <source>
        <dbReference type="SAM" id="MobiDB-lite"/>
    </source>
</evidence>
<evidence type="ECO:0000313" key="4">
    <source>
        <dbReference type="EMBL" id="KAK4780864.1"/>
    </source>
</evidence>
<feature type="compositionally biased region" description="Basic and acidic residues" evidence="2">
    <location>
        <begin position="500"/>
        <end position="517"/>
    </location>
</feature>
<feature type="region of interest" description="Disordered" evidence="2">
    <location>
        <begin position="252"/>
        <end position="400"/>
    </location>
</feature>
<feature type="region of interest" description="Disordered" evidence="2">
    <location>
        <begin position="473"/>
        <end position="517"/>
    </location>
</feature>
<feature type="compositionally biased region" description="Basic and acidic residues" evidence="2">
    <location>
        <begin position="256"/>
        <end position="267"/>
    </location>
</feature>
<keyword evidence="1" id="KW-0175">Coiled coil</keyword>
<feature type="coiled-coil region" evidence="1">
    <location>
        <begin position="522"/>
        <end position="591"/>
    </location>
</feature>
<feature type="compositionally biased region" description="Polar residues" evidence="2">
    <location>
        <begin position="275"/>
        <end position="286"/>
    </location>
</feature>
<dbReference type="SUPFAM" id="SSF46565">
    <property type="entry name" value="Chaperone J-domain"/>
    <property type="match status" value="1"/>
</dbReference>
<dbReference type="InterPro" id="IPR036869">
    <property type="entry name" value="J_dom_sf"/>
</dbReference>
<evidence type="ECO:0000256" key="1">
    <source>
        <dbReference type="SAM" id="Coils"/>
    </source>
</evidence>
<dbReference type="EMBL" id="JAXIOK010000001">
    <property type="protein sequence ID" value="KAK4780864.1"/>
    <property type="molecule type" value="Genomic_DNA"/>
</dbReference>